<sequence length="379" mass="44307">MRILLALLIVALVACSKESPLDEILNSNSFAIERVMKNLKKHEVQIIYTQIDRDDNGKIKFTDFEFNVNDSVYFYPASSVKLPIALMALEKVNELHEQGINIDRNTIFITQSDTLHTTIEKEIIKIFAVSSNKAYNRLFEFLGQDEINKRLKSKKLVGRISHRLSAFHSHNLKTQSITFKKHIEDSLPLYQQKSVENQQLPKLSLKKQLKGKGHVYNDSLIPQPKDFSEKNYLPLRSLHGIMKRIQFPESFEDFQRFILKPEDRDYVLNAMSALPHEKGYNKKKYYDSYVKFFIYGDTKKSIPEHIKIYNKVGYAYGYLTDCAYVKDSKNEIEFMLSATIHVNNNKIYNDDTYEYDEIGIPFLAELGRKIYDLEKQRKN</sequence>
<gene>
    <name evidence="2" type="ORF">U6A24_12065</name>
</gene>
<dbReference type="PROSITE" id="PS51257">
    <property type="entry name" value="PROKAR_LIPOPROTEIN"/>
    <property type="match status" value="1"/>
</dbReference>
<comment type="caution">
    <text evidence="2">The sequence shown here is derived from an EMBL/GenBank/DDBJ whole genome shotgun (WGS) entry which is preliminary data.</text>
</comment>
<organism evidence="2 3">
    <name type="scientific">Aquimarina gracilis</name>
    <dbReference type="NCBI Taxonomy" id="874422"/>
    <lineage>
        <taxon>Bacteria</taxon>
        <taxon>Pseudomonadati</taxon>
        <taxon>Bacteroidota</taxon>
        <taxon>Flavobacteriia</taxon>
        <taxon>Flavobacteriales</taxon>
        <taxon>Flavobacteriaceae</taxon>
        <taxon>Aquimarina</taxon>
    </lineage>
</organism>
<evidence type="ECO:0000313" key="2">
    <source>
        <dbReference type="EMBL" id="MEB3346203.1"/>
    </source>
</evidence>
<dbReference type="SUPFAM" id="SSF56601">
    <property type="entry name" value="beta-lactamase/transpeptidase-like"/>
    <property type="match status" value="1"/>
</dbReference>
<dbReference type="Gene3D" id="3.40.710.10">
    <property type="entry name" value="DD-peptidase/beta-lactamase superfamily"/>
    <property type="match status" value="1"/>
</dbReference>
<protein>
    <submittedName>
        <fullName evidence="2">Serine hydrolase</fullName>
    </submittedName>
</protein>
<reference evidence="2 3" key="1">
    <citation type="journal article" date="2013" name="Int. J. Syst. Evol. Microbiol.">
        <title>Aquimarina gracilis sp. nov., isolated from the gut microflora of a mussel, Mytilus coruscus, and emended description of Aquimarina spongiae.</title>
        <authorList>
            <person name="Park S.C."/>
            <person name="Choe H.N."/>
            <person name="Baik K.S."/>
            <person name="Seong C.N."/>
        </authorList>
    </citation>
    <scope>NUCLEOTIDE SEQUENCE [LARGE SCALE GENOMIC DNA]</scope>
    <source>
        <strain evidence="2 3">PSC32</strain>
    </source>
</reference>
<dbReference type="EMBL" id="JAYKLX010000005">
    <property type="protein sequence ID" value="MEB3346203.1"/>
    <property type="molecule type" value="Genomic_DNA"/>
</dbReference>
<accession>A0ABU5ZWH4</accession>
<dbReference type="GO" id="GO:0016787">
    <property type="term" value="F:hydrolase activity"/>
    <property type="evidence" value="ECO:0007669"/>
    <property type="project" value="UniProtKB-KW"/>
</dbReference>
<dbReference type="InterPro" id="IPR012338">
    <property type="entry name" value="Beta-lactam/transpept-like"/>
</dbReference>
<dbReference type="Proteomes" id="UP001327027">
    <property type="component" value="Unassembled WGS sequence"/>
</dbReference>
<dbReference type="RefSeq" id="WP_324180228.1">
    <property type="nucleotide sequence ID" value="NZ_BAABAW010000024.1"/>
</dbReference>
<evidence type="ECO:0000259" key="1">
    <source>
        <dbReference type="Pfam" id="PF13354"/>
    </source>
</evidence>
<dbReference type="InterPro" id="IPR045155">
    <property type="entry name" value="Beta-lactam_cat"/>
</dbReference>
<keyword evidence="2" id="KW-0378">Hydrolase</keyword>
<keyword evidence="3" id="KW-1185">Reference proteome</keyword>
<evidence type="ECO:0000313" key="3">
    <source>
        <dbReference type="Proteomes" id="UP001327027"/>
    </source>
</evidence>
<name>A0ABU5ZWH4_9FLAO</name>
<feature type="domain" description="Beta-lactamase class A catalytic" evidence="1">
    <location>
        <begin position="62"/>
        <end position="328"/>
    </location>
</feature>
<proteinExistence type="predicted"/>
<dbReference type="Pfam" id="PF13354">
    <property type="entry name" value="Beta-lactamase2"/>
    <property type="match status" value="1"/>
</dbReference>